<dbReference type="AlphaFoldDB" id="A0A3B0SQF4"/>
<dbReference type="InterPro" id="IPR051257">
    <property type="entry name" value="Diverse_CBS-Domain"/>
</dbReference>
<dbReference type="PANTHER" id="PTHR43080:SF2">
    <property type="entry name" value="CBS DOMAIN-CONTAINING PROTEIN"/>
    <property type="match status" value="1"/>
</dbReference>
<evidence type="ECO:0000313" key="3">
    <source>
        <dbReference type="EMBL" id="VAW06383.1"/>
    </source>
</evidence>
<organism evidence="3">
    <name type="scientific">hydrothermal vent metagenome</name>
    <dbReference type="NCBI Taxonomy" id="652676"/>
    <lineage>
        <taxon>unclassified sequences</taxon>
        <taxon>metagenomes</taxon>
        <taxon>ecological metagenomes</taxon>
    </lineage>
</organism>
<dbReference type="SMART" id="SM00116">
    <property type="entry name" value="CBS"/>
    <property type="match status" value="2"/>
</dbReference>
<accession>A0A3B0SQF4</accession>
<dbReference type="PANTHER" id="PTHR43080">
    <property type="entry name" value="CBS DOMAIN-CONTAINING PROTEIN CBSX3, MITOCHONDRIAL"/>
    <property type="match status" value="1"/>
</dbReference>
<name>A0A3B0SQF4_9ZZZZ</name>
<evidence type="ECO:0000259" key="2">
    <source>
        <dbReference type="PROSITE" id="PS51371"/>
    </source>
</evidence>
<dbReference type="InterPro" id="IPR000644">
    <property type="entry name" value="CBS_dom"/>
</dbReference>
<feature type="domain" description="CBS" evidence="2">
    <location>
        <begin position="76"/>
        <end position="132"/>
    </location>
</feature>
<protein>
    <submittedName>
        <fullName evidence="3">CBS domain protein</fullName>
    </submittedName>
</protein>
<feature type="domain" description="CBS" evidence="2">
    <location>
        <begin position="8"/>
        <end position="68"/>
    </location>
</feature>
<proteinExistence type="predicted"/>
<keyword evidence="1" id="KW-0129">CBS domain</keyword>
<dbReference type="Pfam" id="PF00571">
    <property type="entry name" value="CBS"/>
    <property type="match status" value="2"/>
</dbReference>
<dbReference type="EMBL" id="UOEH01000518">
    <property type="protein sequence ID" value="VAW06383.1"/>
    <property type="molecule type" value="Genomic_DNA"/>
</dbReference>
<gene>
    <name evidence="3" type="ORF">MNBD_ALPHA05-299</name>
</gene>
<dbReference type="CDD" id="cd04623">
    <property type="entry name" value="CBS_pair_bac_euk"/>
    <property type="match status" value="1"/>
</dbReference>
<sequence length="142" mass="15285">MKAEHILQSKGTDVFAVKDQDSIADAVMVLNSKNIGAVIVEDNSGAIVGILSERDIVRRLGAKGVDALSMRVAECMTAKPYTCSHEASVDDMMAQMTDKRIRHLPITNGGAIVGVISIGDVVKRKIEQAEQEAQALKEYISS</sequence>
<dbReference type="InterPro" id="IPR046342">
    <property type="entry name" value="CBS_dom_sf"/>
</dbReference>
<evidence type="ECO:0000256" key="1">
    <source>
        <dbReference type="ARBA" id="ARBA00023122"/>
    </source>
</evidence>
<dbReference type="PROSITE" id="PS51371">
    <property type="entry name" value="CBS"/>
    <property type="match status" value="2"/>
</dbReference>
<dbReference type="Gene3D" id="3.10.580.10">
    <property type="entry name" value="CBS-domain"/>
    <property type="match status" value="1"/>
</dbReference>
<dbReference type="InterPro" id="IPR044725">
    <property type="entry name" value="CBSX3_CBS_dom"/>
</dbReference>
<reference evidence="3" key="1">
    <citation type="submission" date="2018-06" db="EMBL/GenBank/DDBJ databases">
        <authorList>
            <person name="Zhirakovskaya E."/>
        </authorList>
    </citation>
    <scope>NUCLEOTIDE SEQUENCE</scope>
</reference>
<dbReference type="SUPFAM" id="SSF54631">
    <property type="entry name" value="CBS-domain pair"/>
    <property type="match status" value="1"/>
</dbReference>